<dbReference type="AlphaFoldDB" id="A0AAN8W9D6"/>
<keyword evidence="6 11" id="KW-0472">Membrane</keyword>
<dbReference type="GO" id="GO:0004930">
    <property type="term" value="F:G protein-coupled receptor activity"/>
    <property type="evidence" value="ECO:0007669"/>
    <property type="project" value="UniProtKB-KW"/>
</dbReference>
<feature type="transmembrane region" description="Helical" evidence="11">
    <location>
        <begin position="762"/>
        <end position="782"/>
    </location>
</feature>
<sequence>MWPTTVLYLIPVLVLERLCSVASHEILTTSKPSKTLNVTLVYPEDATVLIGALFPIHNSKRVNGMDTCSNILGEDGIQPLEAMLYTVDEINENPDLLPGIKLGVLALDSCNSPSLALKQTLGFIKGFLAGQNQYHHAEFTCGDGTSPAYKGGQFDKVVGVIGGQRSSVSVQMASVLRVIEMPQISYLSTSVSLSNKDRYPYFLRTVPSDSTQAEAILEILRHFGWSYASLVYSEGDYGEDGYRQLQAKAAEFDVCFSSPAHKVSRDDPNNRYQEVVHELLLRNATVVVVFADRYVTSRLMKTVSLAGKHNHFMWVGSDGWSSSTLEQTESVAEGSIAVQPLARSLKGFDDYFLSLTPDNNTRNPWFAEYWKDYLQCTSTDASCTHPNQSKRKYRQMQWLHFLRDAVYAFAYALHDLWQTGCRGKPGVCHRMAHDGHIHGDDLFKTLLKVSFKDVTNKSFKFLENGAGLPRYTIQNYQRLNEYNYSWVPVGTYSRTSAGQPELSLYESTIKYRPDMPFPVSTCGVPCGMNQARILLQDTCCWRCENCQKHQYLDSSTQLCTDCDICMKPNDNRTGCTTKGEKFIDYKNRWAITSMAFASTGIFSTVLVAVIFWVHLETPVIKAASRELSYILLAGIMLSFVMTFVIVSPPSRFTCGITRFFLGFSYTVCYAAILTKTNRISRIFNKSPSKPHKQARYTSPQSQMVIVSLLVSVEVIINISWLVYYAPSTKHLCDRGSDYRIRICNGLDDYSYICPGGFNEARYIAFTNYTTCLIWLVFVPLYISTGASDDVRIVTLAMSLSLGGFVQLGCLFFPKIHIVLFKPEKNTRDAVMSITRTSSYRGSGRRYPEEQQQTTPPNIFLTAGNALSGQDGSGGGLKVPPAHFDPIINNKDVSGKVNEGYLSVIPPRPKDVVAA</sequence>
<keyword evidence="5" id="KW-0297">G-protein coupled receptor</keyword>
<dbReference type="Proteomes" id="UP001381693">
    <property type="component" value="Unassembled WGS sequence"/>
</dbReference>
<evidence type="ECO:0000256" key="8">
    <source>
        <dbReference type="ARBA" id="ARBA00023180"/>
    </source>
</evidence>
<dbReference type="InterPro" id="IPR017978">
    <property type="entry name" value="GPCR_3_C"/>
</dbReference>
<dbReference type="InterPro" id="IPR028082">
    <property type="entry name" value="Peripla_BP_I"/>
</dbReference>
<proteinExistence type="predicted"/>
<evidence type="ECO:0000313" key="15">
    <source>
        <dbReference type="Proteomes" id="UP001381693"/>
    </source>
</evidence>
<dbReference type="Pfam" id="PF00003">
    <property type="entry name" value="7tm_3"/>
    <property type="match status" value="1"/>
</dbReference>
<feature type="transmembrane region" description="Helical" evidence="11">
    <location>
        <begin position="703"/>
        <end position="725"/>
    </location>
</feature>
<dbReference type="PANTHER" id="PTHR24060">
    <property type="entry name" value="METABOTROPIC GLUTAMATE RECEPTOR"/>
    <property type="match status" value="1"/>
</dbReference>
<dbReference type="InterPro" id="IPR001828">
    <property type="entry name" value="ANF_lig-bd_rcpt"/>
</dbReference>
<evidence type="ECO:0000259" key="13">
    <source>
        <dbReference type="PROSITE" id="PS50259"/>
    </source>
</evidence>
<evidence type="ECO:0000256" key="4">
    <source>
        <dbReference type="ARBA" id="ARBA00022989"/>
    </source>
</evidence>
<keyword evidence="3 11" id="KW-0812">Transmembrane</keyword>
<feature type="transmembrane region" description="Helical" evidence="11">
    <location>
        <begin position="652"/>
        <end position="672"/>
    </location>
</feature>
<feature type="signal peptide" evidence="12">
    <location>
        <begin position="1"/>
        <end position="23"/>
    </location>
</feature>
<dbReference type="Gene3D" id="2.10.50.30">
    <property type="entry name" value="GPCR, family 3, nine cysteines domain"/>
    <property type="match status" value="1"/>
</dbReference>
<dbReference type="CDD" id="cd06362">
    <property type="entry name" value="PBP1_mGluR"/>
    <property type="match status" value="1"/>
</dbReference>
<dbReference type="FunFam" id="3.40.50.2300:FF:000145">
    <property type="entry name" value="Glutamate receptor, metabotropic"/>
    <property type="match status" value="1"/>
</dbReference>
<evidence type="ECO:0000256" key="6">
    <source>
        <dbReference type="ARBA" id="ARBA00023136"/>
    </source>
</evidence>
<evidence type="ECO:0000256" key="1">
    <source>
        <dbReference type="ARBA" id="ARBA00004651"/>
    </source>
</evidence>
<dbReference type="InterPro" id="IPR038550">
    <property type="entry name" value="GPCR_3_9-Cys_sf"/>
</dbReference>
<dbReference type="InterPro" id="IPR050726">
    <property type="entry name" value="mGluR"/>
</dbReference>
<organism evidence="14 15">
    <name type="scientific">Halocaridina rubra</name>
    <name type="common">Hawaiian red shrimp</name>
    <dbReference type="NCBI Taxonomy" id="373956"/>
    <lineage>
        <taxon>Eukaryota</taxon>
        <taxon>Metazoa</taxon>
        <taxon>Ecdysozoa</taxon>
        <taxon>Arthropoda</taxon>
        <taxon>Crustacea</taxon>
        <taxon>Multicrustacea</taxon>
        <taxon>Malacostraca</taxon>
        <taxon>Eumalacostraca</taxon>
        <taxon>Eucarida</taxon>
        <taxon>Decapoda</taxon>
        <taxon>Pleocyemata</taxon>
        <taxon>Caridea</taxon>
        <taxon>Atyoidea</taxon>
        <taxon>Atyidae</taxon>
        <taxon>Halocaridina</taxon>
    </lineage>
</organism>
<evidence type="ECO:0000256" key="3">
    <source>
        <dbReference type="ARBA" id="ARBA00022692"/>
    </source>
</evidence>
<keyword evidence="4 11" id="KW-1133">Transmembrane helix</keyword>
<accession>A0AAN8W9D6</accession>
<dbReference type="PROSITE" id="PS50259">
    <property type="entry name" value="G_PROTEIN_RECEP_F3_4"/>
    <property type="match status" value="1"/>
</dbReference>
<comment type="subcellular location">
    <subcellularLocation>
        <location evidence="1">Cell membrane</location>
        <topology evidence="1">Multi-pass membrane protein</topology>
    </subcellularLocation>
</comment>
<evidence type="ECO:0000256" key="10">
    <source>
        <dbReference type="SAM" id="MobiDB-lite"/>
    </source>
</evidence>
<evidence type="ECO:0000256" key="5">
    <source>
        <dbReference type="ARBA" id="ARBA00023040"/>
    </source>
</evidence>
<feature type="transmembrane region" description="Helical" evidence="11">
    <location>
        <begin position="794"/>
        <end position="813"/>
    </location>
</feature>
<evidence type="ECO:0000256" key="7">
    <source>
        <dbReference type="ARBA" id="ARBA00023170"/>
    </source>
</evidence>
<feature type="chain" id="PRO_5042910238" description="G-protein coupled receptors family 3 profile domain-containing protein" evidence="12">
    <location>
        <begin position="24"/>
        <end position="914"/>
    </location>
</feature>
<keyword evidence="8" id="KW-0325">Glycoprotein</keyword>
<comment type="caution">
    <text evidence="14">The sequence shown here is derived from an EMBL/GenBank/DDBJ whole genome shotgun (WGS) entry which is preliminary data.</text>
</comment>
<feature type="region of interest" description="Disordered" evidence="10">
    <location>
        <begin position="839"/>
        <end position="859"/>
    </location>
</feature>
<evidence type="ECO:0000256" key="11">
    <source>
        <dbReference type="SAM" id="Phobius"/>
    </source>
</evidence>
<dbReference type="PRINTS" id="PR01176">
    <property type="entry name" value="GABABRECEPTR"/>
</dbReference>
<evidence type="ECO:0000256" key="9">
    <source>
        <dbReference type="ARBA" id="ARBA00023224"/>
    </source>
</evidence>
<name>A0AAN8W9D6_HALRR</name>
<protein>
    <recommendedName>
        <fullName evidence="13">G-protein coupled receptors family 3 profile domain-containing protein</fullName>
    </recommendedName>
</protein>
<evidence type="ECO:0000256" key="2">
    <source>
        <dbReference type="ARBA" id="ARBA00022475"/>
    </source>
</evidence>
<evidence type="ECO:0000256" key="12">
    <source>
        <dbReference type="SAM" id="SignalP"/>
    </source>
</evidence>
<feature type="transmembrane region" description="Helical" evidence="11">
    <location>
        <begin position="627"/>
        <end position="646"/>
    </location>
</feature>
<evidence type="ECO:0000313" key="14">
    <source>
        <dbReference type="EMBL" id="KAK7015134.1"/>
    </source>
</evidence>
<reference evidence="14 15" key="1">
    <citation type="submission" date="2023-11" db="EMBL/GenBank/DDBJ databases">
        <title>Halocaridina rubra genome assembly.</title>
        <authorList>
            <person name="Smith C."/>
        </authorList>
    </citation>
    <scope>NUCLEOTIDE SEQUENCE [LARGE SCALE GENOMIC DNA]</scope>
    <source>
        <strain evidence="14">EP-1</strain>
        <tissue evidence="14">Whole</tissue>
    </source>
</reference>
<keyword evidence="12" id="KW-0732">Signal</keyword>
<keyword evidence="9" id="KW-0807">Transducer</keyword>
<feature type="transmembrane region" description="Helical" evidence="11">
    <location>
        <begin position="589"/>
        <end position="615"/>
    </location>
</feature>
<keyword evidence="2" id="KW-1003">Cell membrane</keyword>
<dbReference type="CDD" id="cd15045">
    <property type="entry name" value="7tmC_mGluRs"/>
    <property type="match status" value="1"/>
</dbReference>
<gene>
    <name evidence="14" type="ORF">SK128_026155</name>
</gene>
<dbReference type="GO" id="GO:0005886">
    <property type="term" value="C:plasma membrane"/>
    <property type="evidence" value="ECO:0007669"/>
    <property type="project" value="UniProtKB-SubCell"/>
</dbReference>
<dbReference type="InterPro" id="IPR000337">
    <property type="entry name" value="GPCR_3"/>
</dbReference>
<dbReference type="PRINTS" id="PR00248">
    <property type="entry name" value="GPCRMGR"/>
</dbReference>
<dbReference type="EMBL" id="JAXCGZ010023237">
    <property type="protein sequence ID" value="KAK7015134.1"/>
    <property type="molecule type" value="Genomic_DNA"/>
</dbReference>
<dbReference type="SUPFAM" id="SSF53822">
    <property type="entry name" value="Periplasmic binding protein-like I"/>
    <property type="match status" value="1"/>
</dbReference>
<dbReference type="Gene3D" id="3.40.50.2300">
    <property type="match status" value="2"/>
</dbReference>
<feature type="domain" description="G-protein coupled receptors family 3 profile" evidence="13">
    <location>
        <begin position="589"/>
        <end position="834"/>
    </location>
</feature>
<keyword evidence="15" id="KW-1185">Reference proteome</keyword>
<dbReference type="Pfam" id="PF01094">
    <property type="entry name" value="ANF_receptor"/>
    <property type="match status" value="1"/>
</dbReference>
<keyword evidence="7" id="KW-0675">Receptor</keyword>